<evidence type="ECO:0000313" key="4">
    <source>
        <dbReference type="Proteomes" id="UP000018721"/>
    </source>
</evidence>
<name>V9ESA3_PHYNI</name>
<dbReference type="AlphaFoldDB" id="V9ESA3"/>
<dbReference type="InterPro" id="IPR044068">
    <property type="entry name" value="CB"/>
</dbReference>
<dbReference type="PROSITE" id="PS51900">
    <property type="entry name" value="CB"/>
    <property type="match status" value="1"/>
</dbReference>
<comment type="caution">
    <text evidence="3">The sequence shown here is derived from an EMBL/GenBank/DDBJ whole genome shotgun (WGS) entry which is preliminary data.</text>
</comment>
<dbReference type="SUPFAM" id="SSF56349">
    <property type="entry name" value="DNA breaking-rejoining enzymes"/>
    <property type="match status" value="1"/>
</dbReference>
<protein>
    <recommendedName>
        <fullName evidence="2">Core-binding (CB) domain-containing protein</fullName>
    </recommendedName>
</protein>
<dbReference type="GO" id="GO:0006310">
    <property type="term" value="P:DNA recombination"/>
    <property type="evidence" value="ECO:0007669"/>
    <property type="project" value="UniProtKB-KW"/>
</dbReference>
<dbReference type="EMBL" id="ANIZ01002139">
    <property type="protein sequence ID" value="ETI42160.1"/>
    <property type="molecule type" value="Genomic_DNA"/>
</dbReference>
<reference evidence="3 4" key="1">
    <citation type="submission" date="2013-11" db="EMBL/GenBank/DDBJ databases">
        <title>The Genome Sequence of Phytophthora parasitica P1569.</title>
        <authorList>
            <consortium name="The Broad Institute Genomics Platform"/>
            <person name="Russ C."/>
            <person name="Tyler B."/>
            <person name="Panabieres F."/>
            <person name="Shan W."/>
            <person name="Tripathy S."/>
            <person name="Grunwald N."/>
            <person name="Machado M."/>
            <person name="Johnson C.S."/>
            <person name="Arredondo F."/>
            <person name="Hong C."/>
            <person name="Coffey M."/>
            <person name="Young S.K."/>
            <person name="Zeng Q."/>
            <person name="Gargeya S."/>
            <person name="Fitzgerald M."/>
            <person name="Abouelleil A."/>
            <person name="Alvarado L."/>
            <person name="Chapman S.B."/>
            <person name="Gainer-Dewar J."/>
            <person name="Goldberg J."/>
            <person name="Griggs A."/>
            <person name="Gujja S."/>
            <person name="Hansen M."/>
            <person name="Howarth C."/>
            <person name="Imamovic A."/>
            <person name="Ireland A."/>
            <person name="Larimer J."/>
            <person name="McCowan C."/>
            <person name="Murphy C."/>
            <person name="Pearson M."/>
            <person name="Poon T.W."/>
            <person name="Priest M."/>
            <person name="Roberts A."/>
            <person name="Saif S."/>
            <person name="Shea T."/>
            <person name="Sykes S."/>
            <person name="Wortman J."/>
            <person name="Nusbaum C."/>
            <person name="Birren B."/>
        </authorList>
    </citation>
    <scope>NUCLEOTIDE SEQUENCE [LARGE SCALE GENOMIC DNA]</scope>
    <source>
        <strain evidence="3 4">P1569</strain>
    </source>
</reference>
<feature type="domain" description="Core-binding (CB)" evidence="2">
    <location>
        <begin position="11"/>
        <end position="99"/>
    </location>
</feature>
<dbReference type="InterPro" id="IPR011010">
    <property type="entry name" value="DNA_brk_join_enz"/>
</dbReference>
<dbReference type="HOGENOM" id="CLU_044793_0_0_1"/>
<sequence length="551" mass="60920">MAALIPGVPEVTAQDVRDACVSSKTQRAYNGSLRVISRWIKATKPDNTDQYFDSNGQIILDHFTPSDFDDFLLEKWKPVSVGTLSGYRSAIKDLYRKKERSLPLAYNSKLTRLFSGLKRTEASKFQSGSPKESGKAPLPFSLYRDLCRATLARQDAGFANLFLTTQWNLMCRSESVQTLCTEHLSNHDDSVGIMMYKSKTNQEGNAPKDPRHMYSNPLSPETCWITALALYLACRPSQPPGPLFPGSEQKTRFGSILRQLVNDLKHQSQYVTHSIRKGVATYACSGSTGGPSIASVCLRVGWSLGGVQGRYIQYEAAGDQYLGRVVAGLPLSRPEFAILPPHFTNNENLLLLACIRKLYPSLFEISSIVDILKLCVASLVKHSVYLHTTLPPSHPMLTTALFRDTPRRMSVAAPAVTNISSFTQGIRQLSGDSLWMKTTGIPPHVEIYKQLQGVQQSIDNLPPVLLEGMSSLIESKGVTAGNLTKDLLESTIAKLLARAGLVCECSGRATTSSAERHTTGTAHYYDGKFHMLPKSFEFPQTEAFGAWMLWR</sequence>
<dbReference type="GO" id="GO:0003677">
    <property type="term" value="F:DNA binding"/>
    <property type="evidence" value="ECO:0007669"/>
    <property type="project" value="InterPro"/>
</dbReference>
<proteinExistence type="predicted"/>
<evidence type="ECO:0000259" key="2">
    <source>
        <dbReference type="PROSITE" id="PS51900"/>
    </source>
</evidence>
<organism evidence="3 4">
    <name type="scientific">Phytophthora nicotianae P1569</name>
    <dbReference type="NCBI Taxonomy" id="1317065"/>
    <lineage>
        <taxon>Eukaryota</taxon>
        <taxon>Sar</taxon>
        <taxon>Stramenopiles</taxon>
        <taxon>Oomycota</taxon>
        <taxon>Peronosporomycetes</taxon>
        <taxon>Peronosporales</taxon>
        <taxon>Peronosporaceae</taxon>
        <taxon>Phytophthora</taxon>
    </lineage>
</organism>
<accession>V9ESA3</accession>
<dbReference type="Proteomes" id="UP000018721">
    <property type="component" value="Unassembled WGS sequence"/>
</dbReference>
<dbReference type="eggNOG" id="ENOG502RNII">
    <property type="taxonomic scope" value="Eukaryota"/>
</dbReference>
<dbReference type="Gene3D" id="1.10.443.10">
    <property type="entry name" value="Intergrase catalytic core"/>
    <property type="match status" value="1"/>
</dbReference>
<dbReference type="GO" id="GO:0015074">
    <property type="term" value="P:DNA integration"/>
    <property type="evidence" value="ECO:0007669"/>
    <property type="project" value="InterPro"/>
</dbReference>
<gene>
    <name evidence="3" type="ORF">F443_12670</name>
</gene>
<dbReference type="InterPro" id="IPR013762">
    <property type="entry name" value="Integrase-like_cat_sf"/>
</dbReference>
<keyword evidence="1" id="KW-0233">DNA recombination</keyword>
<evidence type="ECO:0000313" key="3">
    <source>
        <dbReference type="EMBL" id="ETI42160.1"/>
    </source>
</evidence>
<evidence type="ECO:0000256" key="1">
    <source>
        <dbReference type="ARBA" id="ARBA00023172"/>
    </source>
</evidence>
<keyword evidence="4" id="KW-1185">Reference proteome</keyword>